<feature type="region of interest" description="Disordered" evidence="1">
    <location>
        <begin position="476"/>
        <end position="498"/>
    </location>
</feature>
<organism evidence="2 3">
    <name type="scientific">Lentinula raphanica</name>
    <dbReference type="NCBI Taxonomy" id="153919"/>
    <lineage>
        <taxon>Eukaryota</taxon>
        <taxon>Fungi</taxon>
        <taxon>Dikarya</taxon>
        <taxon>Basidiomycota</taxon>
        <taxon>Agaricomycotina</taxon>
        <taxon>Agaricomycetes</taxon>
        <taxon>Agaricomycetidae</taxon>
        <taxon>Agaricales</taxon>
        <taxon>Marasmiineae</taxon>
        <taxon>Omphalotaceae</taxon>
        <taxon>Lentinula</taxon>
    </lineage>
</organism>
<dbReference type="EMBL" id="MU805992">
    <property type="protein sequence ID" value="KAJ3842848.1"/>
    <property type="molecule type" value="Genomic_DNA"/>
</dbReference>
<protein>
    <recommendedName>
        <fullName evidence="4">F-box domain-containing protein</fullName>
    </recommendedName>
</protein>
<name>A0AA38PHM8_9AGAR</name>
<dbReference type="AlphaFoldDB" id="A0AA38PHM8"/>
<evidence type="ECO:0000256" key="1">
    <source>
        <dbReference type="SAM" id="MobiDB-lite"/>
    </source>
</evidence>
<gene>
    <name evidence="2" type="ORF">F5878DRAFT_721884</name>
</gene>
<proteinExistence type="predicted"/>
<keyword evidence="3" id="KW-1185">Reference proteome</keyword>
<dbReference type="Gene3D" id="1.20.1280.50">
    <property type="match status" value="1"/>
</dbReference>
<evidence type="ECO:0008006" key="4">
    <source>
        <dbReference type="Google" id="ProtNLM"/>
    </source>
</evidence>
<evidence type="ECO:0000313" key="2">
    <source>
        <dbReference type="EMBL" id="KAJ3842848.1"/>
    </source>
</evidence>
<dbReference type="InterPro" id="IPR036047">
    <property type="entry name" value="F-box-like_dom_sf"/>
</dbReference>
<accession>A0AA38PHM8</accession>
<sequence>MTAILTSHNSDDDLSQQNRVSINLCAECSYTLQFDPHLPEFSKILTHLRSGYNHLDAESSAKYDRLFQETQINLNRCQKEINRLNELSSSLAAVQGLLERNKALIISILSPIQTLPDDILGEIFKYVCFDFHVFLNDTVPNSILSQVCYRWHNLVSSMPILWSSLRFREDFHEAKGQCLMDIYLRRSIPYPLDIRLNESCLRRFDVLPMSQYLLPLLLPKQHSDRWRHVTIDTLNSSSYLLRPLIDSRTELPALKSLDLQTETNDSVLVFPVTCPNLSSLSLARRCLDLRFPRPSITRLCLERISYIHALGVISYCPNVQELVLIQQLLWPSVDDPQDQIDRQLCNATKLVLSTAFSHQKAIPSFLRRIDLPKLKSLYYSDREPHVNLDVTEDICTMLERSQCDLTSLTLGLGYVEQLSTSHLLRLFSCTPLLAELEVQEYVTAKRGTYSVLKSLVAPHSVGNPQRRNDEAIEMEMENEETANSSEESEYNLDKHDKKDTTRVPEGVCLLPNMTKLRLIIRPRNQLLLELVRSRWRPALLKAGSLPGQEDDPDENGHCVCLQSFHLQYPNSHAEHEVNQRLDLLRQSLQEFKNNGMNVEVVPVSEWSINE</sequence>
<reference evidence="2" key="1">
    <citation type="submission" date="2022-08" db="EMBL/GenBank/DDBJ databases">
        <authorList>
            <consortium name="DOE Joint Genome Institute"/>
            <person name="Min B."/>
            <person name="Riley R."/>
            <person name="Sierra-Patev S."/>
            <person name="Naranjo-Ortiz M."/>
            <person name="Looney B."/>
            <person name="Konkel Z."/>
            <person name="Slot J.C."/>
            <person name="Sakamoto Y."/>
            <person name="Steenwyk J.L."/>
            <person name="Rokas A."/>
            <person name="Carro J."/>
            <person name="Camarero S."/>
            <person name="Ferreira P."/>
            <person name="Molpeceres G."/>
            <person name="Ruiz-Duenas F.J."/>
            <person name="Serrano A."/>
            <person name="Henrissat B."/>
            <person name="Drula E."/>
            <person name="Hughes K.W."/>
            <person name="Mata J.L."/>
            <person name="Ishikawa N.K."/>
            <person name="Vargas-Isla R."/>
            <person name="Ushijima S."/>
            <person name="Smith C.A."/>
            <person name="Ahrendt S."/>
            <person name="Andreopoulos W."/>
            <person name="He G."/>
            <person name="Labutti K."/>
            <person name="Lipzen A."/>
            <person name="Ng V."/>
            <person name="Sandor L."/>
            <person name="Barry K."/>
            <person name="Martinez A.T."/>
            <person name="Xiao Y."/>
            <person name="Gibbons J.G."/>
            <person name="Terashima K."/>
            <person name="Hibbett D.S."/>
            <person name="Grigoriev I.V."/>
        </authorList>
    </citation>
    <scope>NUCLEOTIDE SEQUENCE</scope>
    <source>
        <strain evidence="2">TFB9207</strain>
    </source>
</reference>
<comment type="caution">
    <text evidence="2">The sequence shown here is derived from an EMBL/GenBank/DDBJ whole genome shotgun (WGS) entry which is preliminary data.</text>
</comment>
<dbReference type="SUPFAM" id="SSF81383">
    <property type="entry name" value="F-box domain"/>
    <property type="match status" value="1"/>
</dbReference>
<evidence type="ECO:0000313" key="3">
    <source>
        <dbReference type="Proteomes" id="UP001163846"/>
    </source>
</evidence>
<feature type="compositionally biased region" description="Acidic residues" evidence="1">
    <location>
        <begin position="476"/>
        <end position="490"/>
    </location>
</feature>
<dbReference type="Proteomes" id="UP001163846">
    <property type="component" value="Unassembled WGS sequence"/>
</dbReference>